<name>A0ABV0SUJ2_9TELE</name>
<organism evidence="3 4">
    <name type="scientific">Ilyodon furcidens</name>
    <name type="common">goldbreast splitfin</name>
    <dbReference type="NCBI Taxonomy" id="33524"/>
    <lineage>
        <taxon>Eukaryota</taxon>
        <taxon>Metazoa</taxon>
        <taxon>Chordata</taxon>
        <taxon>Craniata</taxon>
        <taxon>Vertebrata</taxon>
        <taxon>Euteleostomi</taxon>
        <taxon>Actinopterygii</taxon>
        <taxon>Neopterygii</taxon>
        <taxon>Teleostei</taxon>
        <taxon>Neoteleostei</taxon>
        <taxon>Acanthomorphata</taxon>
        <taxon>Ovalentaria</taxon>
        <taxon>Atherinomorphae</taxon>
        <taxon>Cyprinodontiformes</taxon>
        <taxon>Goodeidae</taxon>
        <taxon>Ilyodon</taxon>
    </lineage>
</organism>
<comment type="caution">
    <text evidence="3">The sequence shown here is derived from an EMBL/GenBank/DDBJ whole genome shotgun (WGS) entry which is preliminary data.</text>
</comment>
<dbReference type="PROSITE" id="PS00022">
    <property type="entry name" value="EGF_1"/>
    <property type="match status" value="1"/>
</dbReference>
<evidence type="ECO:0000259" key="1">
    <source>
        <dbReference type="PROSITE" id="PS00022"/>
    </source>
</evidence>
<dbReference type="Proteomes" id="UP001482620">
    <property type="component" value="Unassembled WGS sequence"/>
</dbReference>
<dbReference type="PROSITE" id="PS01186">
    <property type="entry name" value="EGF_2"/>
    <property type="match status" value="1"/>
</dbReference>
<gene>
    <name evidence="3" type="ORF">ILYODFUR_034141</name>
</gene>
<dbReference type="Gene3D" id="2.170.300.10">
    <property type="entry name" value="Tie2 ligand-binding domain superfamily"/>
    <property type="match status" value="1"/>
</dbReference>
<dbReference type="InterPro" id="IPR000742">
    <property type="entry name" value="EGF"/>
</dbReference>
<evidence type="ECO:0000313" key="3">
    <source>
        <dbReference type="EMBL" id="MEQ2223178.1"/>
    </source>
</evidence>
<reference evidence="3 4" key="1">
    <citation type="submission" date="2021-06" db="EMBL/GenBank/DDBJ databases">
        <authorList>
            <person name="Palmer J.M."/>
        </authorList>
    </citation>
    <scope>NUCLEOTIDE SEQUENCE [LARGE SCALE GENOMIC DNA]</scope>
    <source>
        <strain evidence="4">if_2019</strain>
        <tissue evidence="3">Muscle</tissue>
    </source>
</reference>
<proteinExistence type="predicted"/>
<evidence type="ECO:0000259" key="2">
    <source>
        <dbReference type="PROSITE" id="PS01186"/>
    </source>
</evidence>
<keyword evidence="4" id="KW-1185">Reference proteome</keyword>
<dbReference type="EMBL" id="JAHRIQ010006049">
    <property type="protein sequence ID" value="MEQ2223178.1"/>
    <property type="molecule type" value="Genomic_DNA"/>
</dbReference>
<sequence length="73" mass="7982">MYRTNLGSVSDCRGNRYGPDCTQTCECKNGVQCDRRSGRCLCPHGWMGLSCQEGGPPLYSYGSSRADSQHSSL</sequence>
<evidence type="ECO:0000313" key="4">
    <source>
        <dbReference type="Proteomes" id="UP001482620"/>
    </source>
</evidence>
<accession>A0ABV0SUJ2</accession>
<feature type="domain" description="EGF-like" evidence="1 2">
    <location>
        <begin position="40"/>
        <end position="51"/>
    </location>
</feature>
<protein>
    <recommendedName>
        <fullName evidence="1 2">EGF-like domain-containing protein</fullName>
    </recommendedName>
</protein>